<dbReference type="SUPFAM" id="SSF52096">
    <property type="entry name" value="ClpP/crotonase"/>
    <property type="match status" value="1"/>
</dbReference>
<dbReference type="AlphaFoldDB" id="A0A975HMD8"/>
<dbReference type="RefSeq" id="WP_208844618.1">
    <property type="nucleotide sequence ID" value="NZ_CP072134.1"/>
</dbReference>
<evidence type="ECO:0008006" key="4">
    <source>
        <dbReference type="Google" id="ProtNLM"/>
    </source>
</evidence>
<sequence>MMKLCSLISLVLLTFSSISNALTNDEISFWEGDIAHFEKELMKRHLNLFHTLSKEDFMDEVDKIKRNLPSLSHHEVVIELMKLTRKVSDGHTSVPLWNQEKTLYPLEYNYLEGRFIVSKAPEKYTKLLGTELVSIDKVETTEIYSKFAEIVPFVENSNSERIRVSENVNNATLLNSLHISKNMQFANFIFREPSGGLTSITIDAVSEDELQSIEWHELSVLHPSRFFEELDSVHSRRGLWAGFNKESKTAYIRIDDYPDLNNSIETFESIKTQLIAKGAKNLVIDLRNSYGGDLYVGLLWASILSSIDTIDWLKGSYTLISNKTFSAAMSNATQFKRLLNSTLVGQPTGARPNGFQDLGHFTLPNSKLVVTYSKRYYRFSDFDEKFVSPDIEIVVSIEDLRSNRDSTLQYLMRKFKEKNENQ</sequence>
<dbReference type="GO" id="GO:0008236">
    <property type="term" value="F:serine-type peptidase activity"/>
    <property type="evidence" value="ECO:0007669"/>
    <property type="project" value="InterPro"/>
</dbReference>
<dbReference type="InterPro" id="IPR029045">
    <property type="entry name" value="ClpP/crotonase-like_dom_sf"/>
</dbReference>
<name>A0A975HMD8_9GAMM</name>
<keyword evidence="2" id="KW-0614">Plasmid</keyword>
<dbReference type="Proteomes" id="UP000664904">
    <property type="component" value="Plasmid unnamed4"/>
</dbReference>
<feature type="signal peptide" evidence="1">
    <location>
        <begin position="1"/>
        <end position="21"/>
    </location>
</feature>
<proteinExistence type="predicted"/>
<dbReference type="GO" id="GO:0006508">
    <property type="term" value="P:proteolysis"/>
    <property type="evidence" value="ECO:0007669"/>
    <property type="project" value="InterPro"/>
</dbReference>
<accession>A0A975HMD8</accession>
<feature type="chain" id="PRO_5037493547" description="Tail specific protease domain-containing protein" evidence="1">
    <location>
        <begin position="22"/>
        <end position="422"/>
    </location>
</feature>
<organism evidence="2 3">
    <name type="scientific">Pseudoalteromonas xiamenensis</name>
    <dbReference type="NCBI Taxonomy" id="882626"/>
    <lineage>
        <taxon>Bacteria</taxon>
        <taxon>Pseudomonadati</taxon>
        <taxon>Pseudomonadota</taxon>
        <taxon>Gammaproteobacteria</taxon>
        <taxon>Alteromonadales</taxon>
        <taxon>Pseudoalteromonadaceae</taxon>
        <taxon>Pseudoalteromonas</taxon>
    </lineage>
</organism>
<geneLocation type="plasmid" evidence="2 3">
    <name>unnamed4</name>
</geneLocation>
<evidence type="ECO:0000313" key="3">
    <source>
        <dbReference type="Proteomes" id="UP000664904"/>
    </source>
</evidence>
<keyword evidence="1" id="KW-0732">Signal</keyword>
<protein>
    <recommendedName>
        <fullName evidence="4">Tail specific protease domain-containing protein</fullName>
    </recommendedName>
</protein>
<evidence type="ECO:0000256" key="1">
    <source>
        <dbReference type="SAM" id="SignalP"/>
    </source>
</evidence>
<dbReference type="EMBL" id="CP072134">
    <property type="protein sequence ID" value="QTH72999.1"/>
    <property type="molecule type" value="Genomic_DNA"/>
</dbReference>
<reference evidence="2" key="1">
    <citation type="submission" date="2021-03" db="EMBL/GenBank/DDBJ databases">
        <title>Complete Genome of Pseudoalteromonas xiamenensis STKMTI.2, a new potential marine bacterium producing anti-Vibrio compounds.</title>
        <authorList>
            <person name="Handayani D.P."/>
            <person name="Isnansetyo A."/>
            <person name="Istiqomah I."/>
            <person name="Jumina J."/>
        </authorList>
    </citation>
    <scope>NUCLEOTIDE SEQUENCE</scope>
    <source>
        <strain evidence="2">STKMTI.2</strain>
        <plasmid evidence="2">unnamed4</plasmid>
    </source>
</reference>
<evidence type="ECO:0000313" key="2">
    <source>
        <dbReference type="EMBL" id="QTH72999.1"/>
    </source>
</evidence>
<dbReference type="Gene3D" id="3.90.226.10">
    <property type="entry name" value="2-enoyl-CoA Hydratase, Chain A, domain 1"/>
    <property type="match status" value="2"/>
</dbReference>
<keyword evidence="3" id="KW-1185">Reference proteome</keyword>
<dbReference type="KEGG" id="pxi:J5O05_17220"/>
<gene>
    <name evidence="2" type="ORF">J5O05_17220</name>
</gene>